<proteinExistence type="predicted"/>
<evidence type="ECO:0000313" key="3">
    <source>
        <dbReference type="Proteomes" id="UP001358586"/>
    </source>
</evidence>
<sequence>MVTRSKDGIFKPKAYVATASTMEPSNIHEFMSIPLWKDVVVDELQALTTNGTWDLARLIAQGFSQATGKDYHETFSLVIKANTVHTMLSLVVFKRWKLRHADVNNAFLNGSLADKYLTGSNVFLLVYVDDIIVTGDPNSSIELVIQSLDSQFSLNDLGELSFILGLDMEYQVSSLEDRKSTFGFFIYLGDNLIGWSSKKQGVVSRSTSKAEYKSLANATAEII</sequence>
<protein>
    <recommendedName>
        <fullName evidence="1">Reverse transcriptase Ty1/copia-type domain-containing protein</fullName>
    </recommendedName>
</protein>
<evidence type="ECO:0000259" key="1">
    <source>
        <dbReference type="Pfam" id="PF07727"/>
    </source>
</evidence>
<keyword evidence="3" id="KW-1185">Reference proteome</keyword>
<name>A0ABR0PJG6_GOSAR</name>
<dbReference type="PANTHER" id="PTHR11439:SF463">
    <property type="entry name" value="REVERSE TRANSCRIPTASE TY1_COPIA-TYPE DOMAIN-CONTAINING PROTEIN"/>
    <property type="match status" value="1"/>
</dbReference>
<feature type="domain" description="Reverse transcriptase Ty1/copia-type" evidence="1">
    <location>
        <begin position="56"/>
        <end position="114"/>
    </location>
</feature>
<dbReference type="SUPFAM" id="SSF56672">
    <property type="entry name" value="DNA/RNA polymerases"/>
    <property type="match status" value="1"/>
</dbReference>
<dbReference type="InterPro" id="IPR013103">
    <property type="entry name" value="RVT_2"/>
</dbReference>
<dbReference type="CDD" id="cd09272">
    <property type="entry name" value="RNase_HI_RT_Ty1"/>
    <property type="match status" value="1"/>
</dbReference>
<dbReference type="PANTHER" id="PTHR11439">
    <property type="entry name" value="GAG-POL-RELATED RETROTRANSPOSON"/>
    <property type="match status" value="1"/>
</dbReference>
<dbReference type="EMBL" id="JARKNE010000006">
    <property type="protein sequence ID" value="KAK5824555.1"/>
    <property type="molecule type" value="Genomic_DNA"/>
</dbReference>
<reference evidence="2 3" key="1">
    <citation type="submission" date="2023-03" db="EMBL/GenBank/DDBJ databases">
        <title>WGS of Gossypium arboreum.</title>
        <authorList>
            <person name="Yu D."/>
        </authorList>
    </citation>
    <scope>NUCLEOTIDE SEQUENCE [LARGE SCALE GENOMIC DNA]</scope>
    <source>
        <tissue evidence="2">Leaf</tissue>
    </source>
</reference>
<accession>A0ABR0PJG6</accession>
<organism evidence="2 3">
    <name type="scientific">Gossypium arboreum</name>
    <name type="common">Tree cotton</name>
    <name type="synonym">Gossypium nanking</name>
    <dbReference type="NCBI Taxonomy" id="29729"/>
    <lineage>
        <taxon>Eukaryota</taxon>
        <taxon>Viridiplantae</taxon>
        <taxon>Streptophyta</taxon>
        <taxon>Embryophyta</taxon>
        <taxon>Tracheophyta</taxon>
        <taxon>Spermatophyta</taxon>
        <taxon>Magnoliopsida</taxon>
        <taxon>eudicotyledons</taxon>
        <taxon>Gunneridae</taxon>
        <taxon>Pentapetalae</taxon>
        <taxon>rosids</taxon>
        <taxon>malvids</taxon>
        <taxon>Malvales</taxon>
        <taxon>Malvaceae</taxon>
        <taxon>Malvoideae</taxon>
        <taxon>Gossypium</taxon>
    </lineage>
</organism>
<comment type="caution">
    <text evidence="2">The sequence shown here is derived from an EMBL/GenBank/DDBJ whole genome shotgun (WGS) entry which is preliminary data.</text>
</comment>
<gene>
    <name evidence="2" type="ORF">PVK06_019333</name>
</gene>
<dbReference type="Proteomes" id="UP001358586">
    <property type="component" value="Chromosome 6"/>
</dbReference>
<evidence type="ECO:0000313" key="2">
    <source>
        <dbReference type="EMBL" id="KAK5824555.1"/>
    </source>
</evidence>
<dbReference type="InterPro" id="IPR043502">
    <property type="entry name" value="DNA/RNA_pol_sf"/>
</dbReference>
<dbReference type="Pfam" id="PF07727">
    <property type="entry name" value="RVT_2"/>
    <property type="match status" value="1"/>
</dbReference>